<sequence length="392" mass="44406">MPTTHHCPTVMDTLKSVASAIAQELPSTARKENGPNEVIDLKNIPKVREARLLATGGYNSVWLVKLHQQLQINQSVSEYLATPTSQITNNHNPTISQFVLRLPGEDSLLPQQVTNDVAFKQFVAKKLPHIPVPKVYLYQATNHADTSFIVEEYIDCLPISSTWMSLSPSQKESLAQALAKIMVDLAEVQFDMIGGLDPTDWSLAPTVEGCKLFKGRGKFHRNECYPIGPYKSTNEYILSCYDREIYYYTHATSEDIDEDFFVDVSIYDFVEELREKRKALSETDIVDEPFVLVHGDFQGRNILARGDQITAVLDWDFAGAYPLSETLSYGDVDVVEMESEELFNENMTWGRKIRAFVQDEVVRRSWDQSRIDLLMGNGNSELGAARMEMFPE</sequence>
<dbReference type="AlphaFoldDB" id="A0A553HPS4"/>
<reference evidence="3" key="1">
    <citation type="submission" date="2019-06" db="EMBL/GenBank/DDBJ databases">
        <title>Draft genome sequence of the griseofulvin-producing fungus Xylaria cubensis strain G536.</title>
        <authorList>
            <person name="Mead M.E."/>
            <person name="Raja H.A."/>
            <person name="Steenwyk J.L."/>
            <person name="Knowles S.L."/>
            <person name="Oberlies N.H."/>
            <person name="Rokas A."/>
        </authorList>
    </citation>
    <scope>NUCLEOTIDE SEQUENCE [LARGE SCALE GENOMIC DNA]</scope>
    <source>
        <strain evidence="3">G536</strain>
    </source>
</reference>
<dbReference type="PANTHER" id="PTHR21310:SF15">
    <property type="entry name" value="AMINOGLYCOSIDE PHOSPHOTRANSFERASE DOMAIN-CONTAINING PROTEIN"/>
    <property type="match status" value="1"/>
</dbReference>
<keyword evidence="3" id="KW-1185">Reference proteome</keyword>
<dbReference type="OrthoDB" id="2906425at2759"/>
<dbReference type="Proteomes" id="UP000319160">
    <property type="component" value="Unassembled WGS sequence"/>
</dbReference>
<proteinExistence type="predicted"/>
<name>A0A553HPS4_9PEZI</name>
<evidence type="ECO:0000313" key="2">
    <source>
        <dbReference type="EMBL" id="TRX89929.1"/>
    </source>
</evidence>
<accession>A0A553HPS4</accession>
<dbReference type="Gene3D" id="3.90.1200.10">
    <property type="match status" value="1"/>
</dbReference>
<dbReference type="EMBL" id="VFLP01000061">
    <property type="protein sequence ID" value="TRX89929.1"/>
    <property type="molecule type" value="Genomic_DNA"/>
</dbReference>
<comment type="caution">
    <text evidence="2">The sequence shown here is derived from an EMBL/GenBank/DDBJ whole genome shotgun (WGS) entry which is preliminary data.</text>
</comment>
<dbReference type="InterPro" id="IPR051678">
    <property type="entry name" value="AGP_Transferase"/>
</dbReference>
<dbReference type="PANTHER" id="PTHR21310">
    <property type="entry name" value="AMINOGLYCOSIDE PHOSPHOTRANSFERASE-RELATED-RELATED"/>
    <property type="match status" value="1"/>
</dbReference>
<gene>
    <name evidence="2" type="ORF">FHL15_009201</name>
</gene>
<feature type="domain" description="Aminoglycoside phosphotransferase" evidence="1">
    <location>
        <begin position="96"/>
        <end position="323"/>
    </location>
</feature>
<dbReference type="InterPro" id="IPR011009">
    <property type="entry name" value="Kinase-like_dom_sf"/>
</dbReference>
<organism evidence="2 3">
    <name type="scientific">Xylaria flabelliformis</name>
    <dbReference type="NCBI Taxonomy" id="2512241"/>
    <lineage>
        <taxon>Eukaryota</taxon>
        <taxon>Fungi</taxon>
        <taxon>Dikarya</taxon>
        <taxon>Ascomycota</taxon>
        <taxon>Pezizomycotina</taxon>
        <taxon>Sordariomycetes</taxon>
        <taxon>Xylariomycetidae</taxon>
        <taxon>Xylariales</taxon>
        <taxon>Xylariaceae</taxon>
        <taxon>Xylaria</taxon>
    </lineage>
</organism>
<dbReference type="InterPro" id="IPR002575">
    <property type="entry name" value="Aminoglycoside_PTrfase"/>
</dbReference>
<protein>
    <recommendedName>
        <fullName evidence="1">Aminoglycoside phosphotransferase domain-containing protein</fullName>
    </recommendedName>
</protein>
<dbReference type="STRING" id="2512241.A0A553HPS4"/>
<evidence type="ECO:0000313" key="3">
    <source>
        <dbReference type="Proteomes" id="UP000319160"/>
    </source>
</evidence>
<dbReference type="SUPFAM" id="SSF56112">
    <property type="entry name" value="Protein kinase-like (PK-like)"/>
    <property type="match status" value="1"/>
</dbReference>
<dbReference type="Pfam" id="PF01636">
    <property type="entry name" value="APH"/>
    <property type="match status" value="1"/>
</dbReference>
<evidence type="ECO:0000259" key="1">
    <source>
        <dbReference type="Pfam" id="PF01636"/>
    </source>
</evidence>